<keyword evidence="6 11" id="KW-0548">Nucleotidyltransferase</keyword>
<proteinExistence type="inferred from homology"/>
<comment type="catalytic activity">
    <reaction evidence="10 11">
        <text>nicotinate beta-D-ribonucleotide + ATP + H(+) = deamido-NAD(+) + diphosphate</text>
        <dbReference type="Rhea" id="RHEA:22860"/>
        <dbReference type="ChEBI" id="CHEBI:15378"/>
        <dbReference type="ChEBI" id="CHEBI:30616"/>
        <dbReference type="ChEBI" id="CHEBI:33019"/>
        <dbReference type="ChEBI" id="CHEBI:57502"/>
        <dbReference type="ChEBI" id="CHEBI:58437"/>
        <dbReference type="EC" id="2.7.7.18"/>
    </reaction>
</comment>
<dbReference type="PANTHER" id="PTHR39321">
    <property type="entry name" value="NICOTINATE-NUCLEOTIDE ADENYLYLTRANSFERASE-RELATED"/>
    <property type="match status" value="1"/>
</dbReference>
<dbReference type="Proteomes" id="UP000501168">
    <property type="component" value="Chromosome"/>
</dbReference>
<evidence type="ECO:0000256" key="7">
    <source>
        <dbReference type="ARBA" id="ARBA00022741"/>
    </source>
</evidence>
<evidence type="ECO:0000259" key="12">
    <source>
        <dbReference type="Pfam" id="PF01467"/>
    </source>
</evidence>
<dbReference type="Pfam" id="PF01467">
    <property type="entry name" value="CTP_transf_like"/>
    <property type="match status" value="1"/>
</dbReference>
<gene>
    <name evidence="11 13" type="primary">nadD</name>
    <name evidence="13" type="ORF">IPMB12_07790</name>
</gene>
<evidence type="ECO:0000256" key="8">
    <source>
        <dbReference type="ARBA" id="ARBA00022840"/>
    </source>
</evidence>
<evidence type="ECO:0000256" key="9">
    <source>
        <dbReference type="ARBA" id="ARBA00023027"/>
    </source>
</evidence>
<dbReference type="EMBL" id="CP050253">
    <property type="protein sequence ID" value="QIQ21592.1"/>
    <property type="molecule type" value="Genomic_DNA"/>
</dbReference>
<evidence type="ECO:0000256" key="2">
    <source>
        <dbReference type="ARBA" id="ARBA00005019"/>
    </source>
</evidence>
<dbReference type="AlphaFoldDB" id="A0A6G9ICP0"/>
<dbReference type="KEGG" id="orb:IPMB12_07790"/>
<dbReference type="GO" id="GO:0004515">
    <property type="term" value="F:nicotinate-nucleotide adenylyltransferase activity"/>
    <property type="evidence" value="ECO:0007669"/>
    <property type="project" value="UniProtKB-UniRule"/>
</dbReference>
<evidence type="ECO:0000256" key="1">
    <source>
        <dbReference type="ARBA" id="ARBA00002324"/>
    </source>
</evidence>
<dbReference type="UniPathway" id="UPA00253">
    <property type="reaction ID" value="UER00332"/>
</dbReference>
<comment type="function">
    <text evidence="1 11">Catalyzes the reversible adenylation of nicotinate mononucleotide (NaMN) to nicotinic acid adenine dinucleotide (NaAD).</text>
</comment>
<dbReference type="GO" id="GO:0005524">
    <property type="term" value="F:ATP binding"/>
    <property type="evidence" value="ECO:0007669"/>
    <property type="project" value="UniProtKB-KW"/>
</dbReference>
<keyword evidence="4 11" id="KW-0662">Pyridine nucleotide biosynthesis</keyword>
<accession>A0A6G9ICP0</accession>
<evidence type="ECO:0000256" key="4">
    <source>
        <dbReference type="ARBA" id="ARBA00022642"/>
    </source>
</evidence>
<evidence type="ECO:0000256" key="11">
    <source>
        <dbReference type="HAMAP-Rule" id="MF_00244"/>
    </source>
</evidence>
<evidence type="ECO:0000256" key="3">
    <source>
        <dbReference type="ARBA" id="ARBA00009014"/>
    </source>
</evidence>
<keyword evidence="14" id="KW-1185">Reference proteome</keyword>
<dbReference type="InterPro" id="IPR005248">
    <property type="entry name" value="NadD/NMNAT"/>
</dbReference>
<dbReference type="FunCoup" id="A0A6G9ICP0">
    <property type="interactions" value="321"/>
</dbReference>
<dbReference type="InParanoid" id="A0A6G9ICP0"/>
<dbReference type="GO" id="GO:0009435">
    <property type="term" value="P:NAD+ biosynthetic process"/>
    <property type="evidence" value="ECO:0007669"/>
    <property type="project" value="UniProtKB-UniRule"/>
</dbReference>
<dbReference type="RefSeq" id="WP_166916557.1">
    <property type="nucleotide sequence ID" value="NZ_CP050253.1"/>
</dbReference>
<keyword evidence="9 11" id="KW-0520">NAD</keyword>
<feature type="domain" description="Cytidyltransferase-like" evidence="12">
    <location>
        <begin position="8"/>
        <end position="187"/>
    </location>
</feature>
<keyword evidence="5 11" id="KW-0808">Transferase</keyword>
<dbReference type="FunFam" id="3.40.50.620:FF:000039">
    <property type="entry name" value="Probable nicotinate-nucleotide adenylyltransferase"/>
    <property type="match status" value="1"/>
</dbReference>
<evidence type="ECO:0000256" key="5">
    <source>
        <dbReference type="ARBA" id="ARBA00022679"/>
    </source>
</evidence>
<evidence type="ECO:0000313" key="14">
    <source>
        <dbReference type="Proteomes" id="UP000501168"/>
    </source>
</evidence>
<name>A0A6G9ICP0_9GAMM</name>
<evidence type="ECO:0000256" key="6">
    <source>
        <dbReference type="ARBA" id="ARBA00022695"/>
    </source>
</evidence>
<comment type="similarity">
    <text evidence="3 11">Belongs to the NadD family.</text>
</comment>
<evidence type="ECO:0000256" key="10">
    <source>
        <dbReference type="ARBA" id="ARBA00048721"/>
    </source>
</evidence>
<sequence length="214" mass="24958">MPKQLYALFGGTFDPIHNGHLLPVMALAKEVGLTQVNLLPNHIPPHKQQPDTTPIQRVAMLKLAIEGNPLFTIDMRELNRDKPSYTIDTLEEWRKEHGMDVSLAFIIGQDSLLSLPSWQRWRELLNYCHLLVCRRPGFTAQTESPELKEWIVQHQTQDIALLHQKPHGHLYLAHTPLEDISATEIRQQIREQKDYHTLLPEKVWQYIQQNQLYI</sequence>
<dbReference type="NCBIfam" id="TIGR00482">
    <property type="entry name" value="nicotinate (nicotinamide) nucleotide adenylyltransferase"/>
    <property type="match status" value="1"/>
</dbReference>
<keyword evidence="7 11" id="KW-0547">Nucleotide-binding</keyword>
<dbReference type="PANTHER" id="PTHR39321:SF3">
    <property type="entry name" value="PHOSPHOPANTETHEINE ADENYLYLTRANSFERASE"/>
    <property type="match status" value="1"/>
</dbReference>
<keyword evidence="8 11" id="KW-0067">ATP-binding</keyword>
<dbReference type="InterPro" id="IPR004821">
    <property type="entry name" value="Cyt_trans-like"/>
</dbReference>
<dbReference type="SUPFAM" id="SSF52374">
    <property type="entry name" value="Nucleotidylyl transferase"/>
    <property type="match status" value="1"/>
</dbReference>
<dbReference type="NCBIfam" id="NF000840">
    <property type="entry name" value="PRK00071.1-3"/>
    <property type="match status" value="1"/>
</dbReference>
<protein>
    <recommendedName>
        <fullName evidence="11">Probable nicotinate-nucleotide adenylyltransferase</fullName>
        <ecNumber evidence="11">2.7.7.18</ecNumber>
    </recommendedName>
    <alternativeName>
        <fullName evidence="11">Deamido-NAD(+) diphosphorylase</fullName>
    </alternativeName>
    <alternativeName>
        <fullName evidence="11">Deamido-NAD(+) pyrophosphorylase</fullName>
    </alternativeName>
    <alternativeName>
        <fullName evidence="11">Nicotinate mononucleotide adenylyltransferase</fullName>
        <shortName evidence="11">NaMN adenylyltransferase</shortName>
    </alternativeName>
</protein>
<dbReference type="InterPro" id="IPR014729">
    <property type="entry name" value="Rossmann-like_a/b/a_fold"/>
</dbReference>
<comment type="pathway">
    <text evidence="2 11">Cofactor biosynthesis; NAD(+) biosynthesis; deamido-NAD(+) from nicotinate D-ribonucleotide: step 1/1.</text>
</comment>
<dbReference type="CDD" id="cd02165">
    <property type="entry name" value="NMNAT"/>
    <property type="match status" value="1"/>
</dbReference>
<dbReference type="HAMAP" id="MF_00244">
    <property type="entry name" value="NaMN_adenylyltr"/>
    <property type="match status" value="1"/>
</dbReference>
<dbReference type="EC" id="2.7.7.18" evidence="11"/>
<evidence type="ECO:0000313" key="13">
    <source>
        <dbReference type="EMBL" id="QIQ21592.1"/>
    </source>
</evidence>
<dbReference type="Gene3D" id="3.40.50.620">
    <property type="entry name" value="HUPs"/>
    <property type="match status" value="1"/>
</dbReference>
<organism evidence="13 14">
    <name type="scientific">Zophobihabitans entericus</name>
    <dbReference type="NCBI Taxonomy" id="1635327"/>
    <lineage>
        <taxon>Bacteria</taxon>
        <taxon>Pseudomonadati</taxon>
        <taxon>Pseudomonadota</taxon>
        <taxon>Gammaproteobacteria</taxon>
        <taxon>Orbales</taxon>
        <taxon>Orbaceae</taxon>
        <taxon>Zophobihabitans</taxon>
    </lineage>
</organism>
<reference evidence="13 14" key="1">
    <citation type="submission" date="2020-03" db="EMBL/GenBank/DDBJ databases">
        <title>Complete genome sequence of Orbus sp. IPMB12 (BCRC 80908).</title>
        <authorList>
            <person name="Lo W.-S."/>
            <person name="Chang T.-H."/>
            <person name="Kuo C.-H."/>
        </authorList>
    </citation>
    <scope>NUCLEOTIDE SEQUENCE [LARGE SCALE GENOMIC DNA]</scope>
    <source>
        <strain evidence="13 14">IPMB12</strain>
    </source>
</reference>
<dbReference type="NCBIfam" id="TIGR00125">
    <property type="entry name" value="cyt_tran_rel"/>
    <property type="match status" value="1"/>
</dbReference>
<dbReference type="NCBIfam" id="NF000839">
    <property type="entry name" value="PRK00071.1-1"/>
    <property type="match status" value="1"/>
</dbReference>